<organism evidence="1 2">
    <name type="scientific">Ramlibacter algicola</name>
    <dbReference type="NCBI Taxonomy" id="2795217"/>
    <lineage>
        <taxon>Bacteria</taxon>
        <taxon>Pseudomonadati</taxon>
        <taxon>Pseudomonadota</taxon>
        <taxon>Betaproteobacteria</taxon>
        <taxon>Burkholderiales</taxon>
        <taxon>Comamonadaceae</taxon>
        <taxon>Ramlibacter</taxon>
    </lineage>
</organism>
<dbReference type="Proteomes" id="UP000617041">
    <property type="component" value="Unassembled WGS sequence"/>
</dbReference>
<dbReference type="SUPFAM" id="SSF55781">
    <property type="entry name" value="GAF domain-like"/>
    <property type="match status" value="1"/>
</dbReference>
<sequence>MSRPDTPTTAPDELDRQVAQLLGAPGDPLKDPDAIKALGLLRDRIGQDVIFVSRFDGGHRIIELVEEAPGHTVLRNGDEAPLEETWCYSVATGRMPEFVLDAREWIESGAVPQVDIQIGTHISTPITLANGAVYGMLCAFSEEVQSSATPNDLARLRLAAQWLGERLSQAPAGTEN</sequence>
<keyword evidence="2" id="KW-1185">Reference proteome</keyword>
<dbReference type="EMBL" id="JAEDAO010000001">
    <property type="protein sequence ID" value="MBK0391992.1"/>
    <property type="molecule type" value="Genomic_DNA"/>
</dbReference>
<dbReference type="GO" id="GO:0016301">
    <property type="term" value="F:kinase activity"/>
    <property type="evidence" value="ECO:0007669"/>
    <property type="project" value="UniProtKB-KW"/>
</dbReference>
<comment type="caution">
    <text evidence="1">The sequence shown here is derived from an EMBL/GenBank/DDBJ whole genome shotgun (WGS) entry which is preliminary data.</text>
</comment>
<evidence type="ECO:0000313" key="2">
    <source>
        <dbReference type="Proteomes" id="UP000617041"/>
    </source>
</evidence>
<keyword evidence="1" id="KW-0808">Transferase</keyword>
<dbReference type="AlphaFoldDB" id="A0A934Q0E2"/>
<protein>
    <submittedName>
        <fullName evidence="1">Histidine kinase</fullName>
    </submittedName>
</protein>
<evidence type="ECO:0000313" key="1">
    <source>
        <dbReference type="EMBL" id="MBK0391992.1"/>
    </source>
</evidence>
<dbReference type="RefSeq" id="WP_200786956.1">
    <property type="nucleotide sequence ID" value="NZ_JAEDAO010000001.1"/>
</dbReference>
<gene>
    <name evidence="1" type="ORF">I8E28_05270</name>
</gene>
<proteinExistence type="predicted"/>
<accession>A0A934Q0E2</accession>
<name>A0A934Q0E2_9BURK</name>
<reference evidence="1" key="1">
    <citation type="submission" date="2020-12" db="EMBL/GenBank/DDBJ databases">
        <title>Ramlibacter sp. nov., isolated from a freshwater alga, Cryptomonas.</title>
        <authorList>
            <person name="Kim H.M."/>
            <person name="Jeon C.O."/>
        </authorList>
    </citation>
    <scope>NUCLEOTIDE SEQUENCE</scope>
    <source>
        <strain evidence="1">CrO1</strain>
    </source>
</reference>
<keyword evidence="1" id="KW-0418">Kinase</keyword>